<organism evidence="6 7">
    <name type="scientific">Gandjariella thermophila</name>
    <dbReference type="NCBI Taxonomy" id="1931992"/>
    <lineage>
        <taxon>Bacteria</taxon>
        <taxon>Bacillati</taxon>
        <taxon>Actinomycetota</taxon>
        <taxon>Actinomycetes</taxon>
        <taxon>Pseudonocardiales</taxon>
        <taxon>Pseudonocardiaceae</taxon>
        <taxon>Gandjariella</taxon>
    </lineage>
</organism>
<dbReference type="GO" id="GO:0017136">
    <property type="term" value="F:histone deacetylase activity, NAD-dependent"/>
    <property type="evidence" value="ECO:0007669"/>
    <property type="project" value="TreeGrafter"/>
</dbReference>
<keyword evidence="2" id="KW-0808">Transferase</keyword>
<dbReference type="InterPro" id="IPR026590">
    <property type="entry name" value="Ssirtuin_cat_dom"/>
</dbReference>
<dbReference type="EC" id="2.3.1.286" evidence="1"/>
<feature type="domain" description="Deacetylase sirtuin-type" evidence="5">
    <location>
        <begin position="1"/>
        <end position="278"/>
    </location>
</feature>
<dbReference type="InterPro" id="IPR050134">
    <property type="entry name" value="NAD-dep_sirtuin_deacylases"/>
</dbReference>
<dbReference type="PROSITE" id="PS50305">
    <property type="entry name" value="SIRTUIN"/>
    <property type="match status" value="1"/>
</dbReference>
<evidence type="ECO:0000256" key="2">
    <source>
        <dbReference type="ARBA" id="ARBA00022679"/>
    </source>
</evidence>
<comment type="caution">
    <text evidence="6">The sequence shown here is derived from an EMBL/GenBank/DDBJ whole genome shotgun (WGS) entry which is preliminary data.</text>
</comment>
<dbReference type="GO" id="GO:0070403">
    <property type="term" value="F:NAD+ binding"/>
    <property type="evidence" value="ECO:0007669"/>
    <property type="project" value="InterPro"/>
</dbReference>
<dbReference type="AlphaFoldDB" id="A0A4D4J5Q8"/>
<evidence type="ECO:0000313" key="6">
    <source>
        <dbReference type="EMBL" id="GDY30794.1"/>
    </source>
</evidence>
<proteinExistence type="predicted"/>
<evidence type="ECO:0000256" key="4">
    <source>
        <dbReference type="PROSITE-ProRule" id="PRU00236"/>
    </source>
</evidence>
<sequence length="278" mass="30199">MAEIDAALDRAADLLAGADALLVCAGAGIGVDSGLPDFRGDHGFWRAYPPYARLGLRFVELANPEHFVADPELAWGFYGHRLHLYRRTEPHAGFAVLRRWGDRLPGGIRVFTSNVDGQFQRAGFAAEHVAEVHGSIHHLQCVEPCQDAVWPADGTEVAVDPDTMRAAGDLPRCPHCGGLARPNILMFGDDGWLGWRSQERLDGLARWRRGLRDARLVVVELGAGTAVPTVRRQAELASVAGGTLIRINPREPEVRHGHGVSVPLGALDGLTRLDARLT</sequence>
<gene>
    <name evidence="6" type="ORF">GTS_24270</name>
</gene>
<name>A0A4D4J5Q8_9PSEU</name>
<dbReference type="InterPro" id="IPR026591">
    <property type="entry name" value="Sirtuin_cat_small_dom_sf"/>
</dbReference>
<keyword evidence="3" id="KW-0520">NAD</keyword>
<evidence type="ECO:0000313" key="7">
    <source>
        <dbReference type="Proteomes" id="UP000298860"/>
    </source>
</evidence>
<dbReference type="PANTHER" id="PTHR11085">
    <property type="entry name" value="NAD-DEPENDENT PROTEIN DEACYLASE SIRTUIN-5, MITOCHONDRIAL-RELATED"/>
    <property type="match status" value="1"/>
</dbReference>
<evidence type="ECO:0000256" key="3">
    <source>
        <dbReference type="ARBA" id="ARBA00023027"/>
    </source>
</evidence>
<dbReference type="InterPro" id="IPR029035">
    <property type="entry name" value="DHS-like_NAD/FAD-binding_dom"/>
</dbReference>
<dbReference type="InterPro" id="IPR003000">
    <property type="entry name" value="Sirtuin"/>
</dbReference>
<evidence type="ECO:0000256" key="1">
    <source>
        <dbReference type="ARBA" id="ARBA00012928"/>
    </source>
</evidence>
<evidence type="ECO:0000259" key="5">
    <source>
        <dbReference type="PROSITE" id="PS50305"/>
    </source>
</evidence>
<dbReference type="Gene3D" id="3.30.1600.10">
    <property type="entry name" value="SIR2/SIRT2 'Small Domain"/>
    <property type="match status" value="1"/>
</dbReference>
<dbReference type="EMBL" id="BJFL01000009">
    <property type="protein sequence ID" value="GDY30794.1"/>
    <property type="molecule type" value="Genomic_DNA"/>
</dbReference>
<accession>A0A4D4J5Q8</accession>
<keyword evidence="7" id="KW-1185">Reference proteome</keyword>
<dbReference type="Proteomes" id="UP000298860">
    <property type="component" value="Unassembled WGS sequence"/>
</dbReference>
<reference evidence="7" key="1">
    <citation type="submission" date="2019-04" db="EMBL/GenBank/DDBJ databases">
        <title>Draft genome sequence of Pseudonocardiaceae bacterium SL3-2-4.</title>
        <authorList>
            <person name="Ningsih F."/>
            <person name="Yokota A."/>
            <person name="Sakai Y."/>
            <person name="Nanatani K."/>
            <person name="Yabe S."/>
            <person name="Oetari A."/>
            <person name="Sjamsuridzal W."/>
        </authorList>
    </citation>
    <scope>NUCLEOTIDE SEQUENCE [LARGE SCALE GENOMIC DNA]</scope>
    <source>
        <strain evidence="7">SL3-2-4</strain>
    </source>
</reference>
<dbReference type="SUPFAM" id="SSF52467">
    <property type="entry name" value="DHS-like NAD/FAD-binding domain"/>
    <property type="match status" value="1"/>
</dbReference>
<dbReference type="Gene3D" id="3.40.50.1220">
    <property type="entry name" value="TPP-binding domain"/>
    <property type="match status" value="1"/>
</dbReference>
<protein>
    <recommendedName>
        <fullName evidence="1">protein acetyllysine N-acetyltransferase</fullName>
        <ecNumber evidence="1">2.3.1.286</ecNumber>
    </recommendedName>
</protein>
<comment type="caution">
    <text evidence="4">Lacks conserved residue(s) required for the propagation of feature annotation.</text>
</comment>
<dbReference type="Pfam" id="PF02146">
    <property type="entry name" value="SIR2"/>
    <property type="match status" value="1"/>
</dbReference>
<dbReference type="PANTHER" id="PTHR11085:SF4">
    <property type="entry name" value="NAD-DEPENDENT PROTEIN DEACYLASE"/>
    <property type="match status" value="1"/>
</dbReference>